<dbReference type="PANTHER" id="PTHR44943">
    <property type="entry name" value="CELLULOSE SYNTHASE OPERON PROTEIN C"/>
    <property type="match status" value="1"/>
</dbReference>
<dbReference type="PROSITE" id="PS50005">
    <property type="entry name" value="TPR"/>
    <property type="match status" value="2"/>
</dbReference>
<evidence type="ECO:0000256" key="2">
    <source>
        <dbReference type="ARBA" id="ARBA00022803"/>
    </source>
</evidence>
<dbReference type="InterPro" id="IPR051685">
    <property type="entry name" value="Ycf3/AcsC/BcsC/TPR_MFPF"/>
</dbReference>
<dbReference type="PANTHER" id="PTHR44943:SF8">
    <property type="entry name" value="TPR REPEAT-CONTAINING PROTEIN MJ0263"/>
    <property type="match status" value="1"/>
</dbReference>
<protein>
    <submittedName>
        <fullName evidence="5">Tetratricopeptide repeat protein</fullName>
    </submittedName>
</protein>
<keyword evidence="2 3" id="KW-0802">TPR repeat</keyword>
<reference evidence="5 6" key="1">
    <citation type="submission" date="2024-03" db="EMBL/GenBank/DDBJ databases">
        <title>Two novel species of the genus Flavobacterium exhibiting potentially degradation of complex polysaccharides.</title>
        <authorList>
            <person name="Lian X."/>
        </authorList>
    </citation>
    <scope>NUCLEOTIDE SEQUENCE [LARGE SCALE GENOMIC DNA]</scope>
    <source>
        <strain evidence="5 6">N6</strain>
    </source>
</reference>
<accession>A0ABU9NNQ2</accession>
<proteinExistence type="predicted"/>
<name>A0ABU9NNQ2_9FLAO</name>
<feature type="chain" id="PRO_5047535976" evidence="4">
    <location>
        <begin position="18"/>
        <end position="229"/>
    </location>
</feature>
<evidence type="ECO:0000313" key="6">
    <source>
        <dbReference type="Proteomes" id="UP001468798"/>
    </source>
</evidence>
<dbReference type="SMART" id="SM00028">
    <property type="entry name" value="TPR"/>
    <property type="match status" value="3"/>
</dbReference>
<dbReference type="Gene3D" id="1.25.40.10">
    <property type="entry name" value="Tetratricopeptide repeat domain"/>
    <property type="match status" value="2"/>
</dbReference>
<keyword evidence="1" id="KW-0677">Repeat</keyword>
<dbReference type="SUPFAM" id="SSF48452">
    <property type="entry name" value="TPR-like"/>
    <property type="match status" value="1"/>
</dbReference>
<gene>
    <name evidence="5" type="ORF">WFZ86_02515</name>
</gene>
<keyword evidence="6" id="KW-1185">Reference proteome</keyword>
<evidence type="ECO:0000256" key="1">
    <source>
        <dbReference type="ARBA" id="ARBA00022737"/>
    </source>
</evidence>
<dbReference type="RefSeq" id="WP_342690458.1">
    <property type="nucleotide sequence ID" value="NZ_JBCGDP010000002.1"/>
</dbReference>
<dbReference type="Pfam" id="PF14559">
    <property type="entry name" value="TPR_19"/>
    <property type="match status" value="1"/>
</dbReference>
<feature type="repeat" description="TPR" evidence="3">
    <location>
        <begin position="17"/>
        <end position="50"/>
    </location>
</feature>
<feature type="repeat" description="TPR" evidence="3">
    <location>
        <begin position="51"/>
        <end position="84"/>
    </location>
</feature>
<dbReference type="InterPro" id="IPR011990">
    <property type="entry name" value="TPR-like_helical_dom_sf"/>
</dbReference>
<dbReference type="InterPro" id="IPR019734">
    <property type="entry name" value="TPR_rpt"/>
</dbReference>
<dbReference type="EMBL" id="JBCGDP010000002">
    <property type="protein sequence ID" value="MEM0575357.1"/>
    <property type="molecule type" value="Genomic_DNA"/>
</dbReference>
<keyword evidence="4" id="KW-0732">Signal</keyword>
<evidence type="ECO:0000256" key="3">
    <source>
        <dbReference type="PROSITE-ProRule" id="PRU00339"/>
    </source>
</evidence>
<feature type="signal peptide" evidence="4">
    <location>
        <begin position="1"/>
        <end position="17"/>
    </location>
</feature>
<dbReference type="Proteomes" id="UP001468798">
    <property type="component" value="Unassembled WGS sequence"/>
</dbReference>
<sequence>MKKSVLFFILFPLFMVAQSNFETAEKLFETGKYAQAVPLFESVLKTNPNDLKALECLGDIAGKQKQWDKALGYYNKLKKVKPNEADYHYKCGGVMGMKAKEVNKFKALGMIGDIRSSFEKAITLEPKHIDARWALIELNLQLPGIVGGSQSKAIQYSNELLKISPVDGYLSRGHIEEYFDRYSAAEIQYKKAHEIGNSKVTFQKLYQLYLKKLNNPKKAQELKVQFEKN</sequence>
<organism evidence="5 6">
    <name type="scientific">Flavobacterium polysaccharolyticum</name>
    <dbReference type="NCBI Taxonomy" id="3133148"/>
    <lineage>
        <taxon>Bacteria</taxon>
        <taxon>Pseudomonadati</taxon>
        <taxon>Bacteroidota</taxon>
        <taxon>Flavobacteriia</taxon>
        <taxon>Flavobacteriales</taxon>
        <taxon>Flavobacteriaceae</taxon>
        <taxon>Flavobacterium</taxon>
    </lineage>
</organism>
<evidence type="ECO:0000313" key="5">
    <source>
        <dbReference type="EMBL" id="MEM0575357.1"/>
    </source>
</evidence>
<evidence type="ECO:0000256" key="4">
    <source>
        <dbReference type="SAM" id="SignalP"/>
    </source>
</evidence>
<comment type="caution">
    <text evidence="5">The sequence shown here is derived from an EMBL/GenBank/DDBJ whole genome shotgun (WGS) entry which is preliminary data.</text>
</comment>